<keyword evidence="8" id="KW-1185">Reference proteome</keyword>
<organism evidence="7 8">
    <name type="scientific">Actinomycetospora endophytica</name>
    <dbReference type="NCBI Taxonomy" id="2291215"/>
    <lineage>
        <taxon>Bacteria</taxon>
        <taxon>Bacillati</taxon>
        <taxon>Actinomycetota</taxon>
        <taxon>Actinomycetes</taxon>
        <taxon>Pseudonocardiales</taxon>
        <taxon>Pseudonocardiaceae</taxon>
        <taxon>Actinomycetospora</taxon>
    </lineage>
</organism>
<keyword evidence="2 4" id="KW-0238">DNA-binding</keyword>
<dbReference type="InterPro" id="IPR009057">
    <property type="entry name" value="Homeodomain-like_sf"/>
</dbReference>
<dbReference type="RefSeq" id="WP_230729981.1">
    <property type="nucleotide sequence ID" value="NZ_JAJNDB010000001.1"/>
</dbReference>
<dbReference type="PANTHER" id="PTHR47506:SF1">
    <property type="entry name" value="HTH-TYPE TRANSCRIPTIONAL REGULATOR YJDC"/>
    <property type="match status" value="1"/>
</dbReference>
<feature type="DNA-binding region" description="H-T-H motif" evidence="4">
    <location>
        <begin position="41"/>
        <end position="60"/>
    </location>
</feature>
<protein>
    <submittedName>
        <fullName evidence="7">TetR/AcrR family transcriptional regulator</fullName>
    </submittedName>
</protein>
<dbReference type="InterPro" id="IPR011075">
    <property type="entry name" value="TetR_C"/>
</dbReference>
<dbReference type="EMBL" id="JAJNDB010000001">
    <property type="protein sequence ID" value="MCD2192302.1"/>
    <property type="molecule type" value="Genomic_DNA"/>
</dbReference>
<dbReference type="Pfam" id="PF16925">
    <property type="entry name" value="TetR_C_13"/>
    <property type="match status" value="1"/>
</dbReference>
<name>A0ABS8P226_9PSEU</name>
<dbReference type="Proteomes" id="UP001199469">
    <property type="component" value="Unassembled WGS sequence"/>
</dbReference>
<evidence type="ECO:0000256" key="5">
    <source>
        <dbReference type="SAM" id="MobiDB-lite"/>
    </source>
</evidence>
<evidence type="ECO:0000313" key="8">
    <source>
        <dbReference type="Proteomes" id="UP001199469"/>
    </source>
</evidence>
<evidence type="ECO:0000256" key="4">
    <source>
        <dbReference type="PROSITE-ProRule" id="PRU00335"/>
    </source>
</evidence>
<keyword evidence="3" id="KW-0804">Transcription</keyword>
<evidence type="ECO:0000313" key="7">
    <source>
        <dbReference type="EMBL" id="MCD2192302.1"/>
    </source>
</evidence>
<evidence type="ECO:0000256" key="1">
    <source>
        <dbReference type="ARBA" id="ARBA00023015"/>
    </source>
</evidence>
<feature type="domain" description="HTH tetR-type" evidence="6">
    <location>
        <begin position="18"/>
        <end position="78"/>
    </location>
</feature>
<dbReference type="InterPro" id="IPR001647">
    <property type="entry name" value="HTH_TetR"/>
</dbReference>
<sequence length="218" mass="22590">MAAEDVPQDGRPPTARGRRTRDQMVEAAAELMQARGIAATGVSDVLSATGTGKSQLYHHFGDKRGLVLAVIDHQLARVLAAQPRLAPDADGDVAAWADDLLVLHRGGDGPLSCPLGVLSGQVDDDPVLREHQAAAFARWRDALAGLVARGRRAGAVTAAGDTVVLAGALLAALQGGLMLARLARDVAPLEIALDAALLHLGVLRPSSSDGSPRYERGA</sequence>
<accession>A0ABS8P226</accession>
<gene>
    <name evidence="7" type="ORF">LQ327_02685</name>
</gene>
<reference evidence="7 8" key="1">
    <citation type="submission" date="2021-11" db="EMBL/GenBank/DDBJ databases">
        <title>Draft genome sequence of Actinomycetospora sp. SF1 isolated from the rhizosphere soil.</title>
        <authorList>
            <person name="Duangmal K."/>
            <person name="Chantavorakit T."/>
        </authorList>
    </citation>
    <scope>NUCLEOTIDE SEQUENCE [LARGE SCALE GENOMIC DNA]</scope>
    <source>
        <strain evidence="7 8">TBRC 5722</strain>
    </source>
</reference>
<dbReference type="SUPFAM" id="SSF48498">
    <property type="entry name" value="Tetracyclin repressor-like, C-terminal domain"/>
    <property type="match status" value="1"/>
</dbReference>
<evidence type="ECO:0000256" key="3">
    <source>
        <dbReference type="ARBA" id="ARBA00023163"/>
    </source>
</evidence>
<dbReference type="SUPFAM" id="SSF46689">
    <property type="entry name" value="Homeodomain-like"/>
    <property type="match status" value="1"/>
</dbReference>
<proteinExistence type="predicted"/>
<dbReference type="PROSITE" id="PS50977">
    <property type="entry name" value="HTH_TETR_2"/>
    <property type="match status" value="1"/>
</dbReference>
<dbReference type="Gene3D" id="1.10.357.10">
    <property type="entry name" value="Tetracycline Repressor, domain 2"/>
    <property type="match status" value="1"/>
</dbReference>
<comment type="caution">
    <text evidence="7">The sequence shown here is derived from an EMBL/GenBank/DDBJ whole genome shotgun (WGS) entry which is preliminary data.</text>
</comment>
<evidence type="ECO:0000256" key="2">
    <source>
        <dbReference type="ARBA" id="ARBA00023125"/>
    </source>
</evidence>
<dbReference type="PANTHER" id="PTHR47506">
    <property type="entry name" value="TRANSCRIPTIONAL REGULATORY PROTEIN"/>
    <property type="match status" value="1"/>
</dbReference>
<feature type="region of interest" description="Disordered" evidence="5">
    <location>
        <begin position="1"/>
        <end position="21"/>
    </location>
</feature>
<keyword evidence="1" id="KW-0805">Transcription regulation</keyword>
<dbReference type="InterPro" id="IPR036271">
    <property type="entry name" value="Tet_transcr_reg_TetR-rel_C_sf"/>
</dbReference>
<dbReference type="PRINTS" id="PR00455">
    <property type="entry name" value="HTHTETR"/>
</dbReference>
<dbReference type="Pfam" id="PF00440">
    <property type="entry name" value="TetR_N"/>
    <property type="match status" value="1"/>
</dbReference>
<evidence type="ECO:0000259" key="6">
    <source>
        <dbReference type="PROSITE" id="PS50977"/>
    </source>
</evidence>